<evidence type="ECO:0000313" key="2">
    <source>
        <dbReference type="EMBL" id="PSN67067.1"/>
    </source>
</evidence>
<keyword evidence="1" id="KW-0812">Transmembrane</keyword>
<dbReference type="AlphaFoldDB" id="A0A2T2NNR1"/>
<keyword evidence="1" id="KW-0472">Membrane</keyword>
<feature type="transmembrane region" description="Helical" evidence="1">
    <location>
        <begin position="15"/>
        <end position="36"/>
    </location>
</feature>
<dbReference type="Proteomes" id="UP000240883">
    <property type="component" value="Unassembled WGS sequence"/>
</dbReference>
<feature type="transmembrane region" description="Helical" evidence="1">
    <location>
        <begin position="85"/>
        <end position="103"/>
    </location>
</feature>
<accession>A0A2T2NNR1</accession>
<dbReference type="OrthoDB" id="3436860at2759"/>
<sequence>MRIPTDILVLHKTKLLIAIVSLASLGLILSIARVALPDAIPSRSLIMVIVFCVKSLLAITYEVVTEHLSSMRRFASAKANMILNILEPLFWFTAFVLNCMAASTRCVGSFCGLTIVLILLTLTAVFMTLCLAVISVHEWRYSKADRKYMGASEPTDSRYGSNV</sequence>
<proteinExistence type="predicted"/>
<organism evidence="2 3">
    <name type="scientific">Corynespora cassiicola Philippines</name>
    <dbReference type="NCBI Taxonomy" id="1448308"/>
    <lineage>
        <taxon>Eukaryota</taxon>
        <taxon>Fungi</taxon>
        <taxon>Dikarya</taxon>
        <taxon>Ascomycota</taxon>
        <taxon>Pezizomycotina</taxon>
        <taxon>Dothideomycetes</taxon>
        <taxon>Pleosporomycetidae</taxon>
        <taxon>Pleosporales</taxon>
        <taxon>Corynesporascaceae</taxon>
        <taxon>Corynespora</taxon>
    </lineage>
</organism>
<evidence type="ECO:0000313" key="3">
    <source>
        <dbReference type="Proteomes" id="UP000240883"/>
    </source>
</evidence>
<name>A0A2T2NNR1_CORCC</name>
<feature type="transmembrane region" description="Helical" evidence="1">
    <location>
        <begin position="115"/>
        <end position="136"/>
    </location>
</feature>
<evidence type="ECO:0008006" key="4">
    <source>
        <dbReference type="Google" id="ProtNLM"/>
    </source>
</evidence>
<keyword evidence="3" id="KW-1185">Reference proteome</keyword>
<protein>
    <recommendedName>
        <fullName evidence="4">MARVEL domain-containing protein</fullName>
    </recommendedName>
</protein>
<evidence type="ECO:0000256" key="1">
    <source>
        <dbReference type="SAM" id="Phobius"/>
    </source>
</evidence>
<keyword evidence="1" id="KW-1133">Transmembrane helix</keyword>
<dbReference type="EMBL" id="KZ678135">
    <property type="protein sequence ID" value="PSN67067.1"/>
    <property type="molecule type" value="Genomic_DNA"/>
</dbReference>
<feature type="transmembrane region" description="Helical" evidence="1">
    <location>
        <begin position="42"/>
        <end position="64"/>
    </location>
</feature>
<dbReference type="STRING" id="1448308.A0A2T2NNR1"/>
<reference evidence="2 3" key="1">
    <citation type="journal article" date="2018" name="Front. Microbiol.">
        <title>Genome-Wide Analysis of Corynespora cassiicola Leaf Fall Disease Putative Effectors.</title>
        <authorList>
            <person name="Lopez D."/>
            <person name="Ribeiro S."/>
            <person name="Label P."/>
            <person name="Fumanal B."/>
            <person name="Venisse J.S."/>
            <person name="Kohler A."/>
            <person name="de Oliveira R.R."/>
            <person name="Labutti K."/>
            <person name="Lipzen A."/>
            <person name="Lail K."/>
            <person name="Bauer D."/>
            <person name="Ohm R.A."/>
            <person name="Barry K.W."/>
            <person name="Spatafora J."/>
            <person name="Grigoriev I.V."/>
            <person name="Martin F.M."/>
            <person name="Pujade-Renaud V."/>
        </authorList>
    </citation>
    <scope>NUCLEOTIDE SEQUENCE [LARGE SCALE GENOMIC DNA]</scope>
    <source>
        <strain evidence="2 3">Philippines</strain>
    </source>
</reference>
<gene>
    <name evidence="2" type="ORF">BS50DRAFT_381392</name>
</gene>